<dbReference type="EMBL" id="JASJOS010000031">
    <property type="protein sequence ID" value="MDJ1486236.1"/>
    <property type="molecule type" value="Genomic_DNA"/>
</dbReference>
<comment type="caution">
    <text evidence="1">The sequence shown here is derived from an EMBL/GenBank/DDBJ whole genome shotgun (WGS) entry which is preliminary data.</text>
</comment>
<evidence type="ECO:0000313" key="2">
    <source>
        <dbReference type="Proteomes" id="UP001241110"/>
    </source>
</evidence>
<protein>
    <recommendedName>
        <fullName evidence="3">Aspartyl protease</fullName>
    </recommendedName>
</protein>
<sequence>MQITILLRASILTVIYFINSFVSICLAQQIPQTPTNTLILPAEDYQMDFQWYTDTLQSKPQSYTALLIPVHLPHCDKLFYMQFDSGSPYSLFYTNKLKAIQARYPKSVQIKDSADKLTNFSFRIGGQKILAKEITIRQFDKTSIHWKEKNSIEIIGTIGVDLFEKKTLVIDYPAKKIFIGNGIPTTIASGLSLSDFIFAGKRILLPALLKNKKTILYFDTGSSAYPLLTDKETSLSLSVPNSTPVQYQVKSWEKILTANTLPTKDSIEIAGNKLPLHTVTYMDDVSNAQVMQMKKIGIGGMTGNALFLNYILVLDTKNKKFGVSLSSTK</sequence>
<evidence type="ECO:0000313" key="1">
    <source>
        <dbReference type="EMBL" id="MDJ1486236.1"/>
    </source>
</evidence>
<accession>A0AAE3QZT7</accession>
<dbReference type="RefSeq" id="WP_313989674.1">
    <property type="nucleotide sequence ID" value="NZ_JASJOS010000031.1"/>
</dbReference>
<reference evidence="1" key="1">
    <citation type="submission" date="2023-05" db="EMBL/GenBank/DDBJ databases">
        <authorList>
            <person name="Zhang X."/>
        </authorList>
    </citation>
    <scope>NUCLEOTIDE SEQUENCE</scope>
    <source>
        <strain evidence="1">YF14B1</strain>
    </source>
</reference>
<proteinExistence type="predicted"/>
<evidence type="ECO:0008006" key="3">
    <source>
        <dbReference type="Google" id="ProtNLM"/>
    </source>
</evidence>
<dbReference type="AlphaFoldDB" id="A0AAE3QZT7"/>
<organism evidence="1 2">
    <name type="scientific">Xanthocytophaga flava</name>
    <dbReference type="NCBI Taxonomy" id="3048013"/>
    <lineage>
        <taxon>Bacteria</taxon>
        <taxon>Pseudomonadati</taxon>
        <taxon>Bacteroidota</taxon>
        <taxon>Cytophagia</taxon>
        <taxon>Cytophagales</taxon>
        <taxon>Rhodocytophagaceae</taxon>
        <taxon>Xanthocytophaga</taxon>
    </lineage>
</organism>
<name>A0AAE3QZT7_9BACT</name>
<gene>
    <name evidence="1" type="ORF">QNI16_37480</name>
</gene>
<dbReference type="Proteomes" id="UP001241110">
    <property type="component" value="Unassembled WGS sequence"/>
</dbReference>